<evidence type="ECO:0000313" key="5">
    <source>
        <dbReference type="Proteomes" id="UP000318571"/>
    </source>
</evidence>
<sequence>MYYLLIQKCHCVGVADPNTDPYWNMCSVTERHCGINITDSTKQFRYKAFPNILDANYKVSSVLLHPLYQTEGLFDLHDICILKLSRPVCQAPKIQPIHLPTPEILERIGNGGSPMGNLTYGVVGQELDPKLESCHRKTIKYGWCATCDQNANPGEPNYCGVDSSKDLEAEMAVAEPNRNWGFCQWNCSDRSENLALMPNYEDGPNMYLSEKDCAQLLQGLQSSVELGTFRTNASFDETHQSENCSSPLKNSINLTTEFCSSYVNVEDQRRFKVRKSCGNELQNGDSGGPLWINWPDVHYNETDVEAVIHENGSRSVKFFHYDNYENAEDLRGSTTSFILGVTRLVIVIDLEFDHRRGEGCGYYNKPAIFAKVQYYLDWIKDNIKDAENSTNFCLTGTEGSDPLSTTQTAHDPVSV</sequence>
<name>A0A553NYW6_TIGCA</name>
<dbReference type="Gene3D" id="2.40.10.10">
    <property type="entry name" value="Trypsin-like serine proteases"/>
    <property type="match status" value="2"/>
</dbReference>
<evidence type="ECO:0000256" key="2">
    <source>
        <dbReference type="ARBA" id="ARBA00024195"/>
    </source>
</evidence>
<comment type="caution">
    <text evidence="4">The sequence shown here is derived from an EMBL/GenBank/DDBJ whole genome shotgun (WGS) entry which is preliminary data.</text>
</comment>
<protein>
    <recommendedName>
        <fullName evidence="3">Peptidase S1 domain-containing protein</fullName>
    </recommendedName>
</protein>
<dbReference type="InterPro" id="IPR009003">
    <property type="entry name" value="Peptidase_S1_PA"/>
</dbReference>
<dbReference type="InterPro" id="IPR001254">
    <property type="entry name" value="Trypsin_dom"/>
</dbReference>
<dbReference type="EMBL" id="VCGU01000009">
    <property type="protein sequence ID" value="TRY70633.1"/>
    <property type="molecule type" value="Genomic_DNA"/>
</dbReference>
<keyword evidence="5" id="KW-1185">Reference proteome</keyword>
<dbReference type="GO" id="GO:0006508">
    <property type="term" value="P:proteolysis"/>
    <property type="evidence" value="ECO:0007669"/>
    <property type="project" value="InterPro"/>
</dbReference>
<evidence type="ECO:0000259" key="3">
    <source>
        <dbReference type="PROSITE" id="PS50240"/>
    </source>
</evidence>
<dbReference type="InterPro" id="IPR043504">
    <property type="entry name" value="Peptidase_S1_PA_chymotrypsin"/>
</dbReference>
<keyword evidence="1" id="KW-1015">Disulfide bond</keyword>
<dbReference type="SUPFAM" id="SSF50494">
    <property type="entry name" value="Trypsin-like serine proteases"/>
    <property type="match status" value="2"/>
</dbReference>
<accession>A0A553NYW6</accession>
<proteinExistence type="inferred from homology"/>
<gene>
    <name evidence="4" type="ORF">TCAL_17287</name>
</gene>
<organism evidence="4 5">
    <name type="scientific">Tigriopus californicus</name>
    <name type="common">Marine copepod</name>
    <dbReference type="NCBI Taxonomy" id="6832"/>
    <lineage>
        <taxon>Eukaryota</taxon>
        <taxon>Metazoa</taxon>
        <taxon>Ecdysozoa</taxon>
        <taxon>Arthropoda</taxon>
        <taxon>Crustacea</taxon>
        <taxon>Multicrustacea</taxon>
        <taxon>Hexanauplia</taxon>
        <taxon>Copepoda</taxon>
        <taxon>Harpacticoida</taxon>
        <taxon>Harpacticidae</taxon>
        <taxon>Tigriopus</taxon>
    </lineage>
</organism>
<evidence type="ECO:0000313" key="4">
    <source>
        <dbReference type="EMBL" id="TRY70633.1"/>
    </source>
</evidence>
<dbReference type="PROSITE" id="PS50240">
    <property type="entry name" value="TRYPSIN_DOM"/>
    <property type="match status" value="1"/>
</dbReference>
<dbReference type="Proteomes" id="UP000318571">
    <property type="component" value="Chromosome 9"/>
</dbReference>
<evidence type="ECO:0000256" key="1">
    <source>
        <dbReference type="ARBA" id="ARBA00023157"/>
    </source>
</evidence>
<dbReference type="GO" id="GO:0004252">
    <property type="term" value="F:serine-type endopeptidase activity"/>
    <property type="evidence" value="ECO:0007669"/>
    <property type="project" value="InterPro"/>
</dbReference>
<dbReference type="SMART" id="SM00020">
    <property type="entry name" value="Tryp_SPc"/>
    <property type="match status" value="1"/>
</dbReference>
<comment type="similarity">
    <text evidence="2">Belongs to the peptidase S1 family. CLIP subfamily.</text>
</comment>
<feature type="domain" description="Peptidase S1" evidence="3">
    <location>
        <begin position="1"/>
        <end position="384"/>
    </location>
</feature>
<reference evidence="4 5" key="1">
    <citation type="journal article" date="2018" name="Nat. Ecol. Evol.">
        <title>Genomic signatures of mitonuclear coevolution across populations of Tigriopus californicus.</title>
        <authorList>
            <person name="Barreto F.S."/>
            <person name="Watson E.T."/>
            <person name="Lima T.G."/>
            <person name="Willett C.S."/>
            <person name="Edmands S."/>
            <person name="Li W."/>
            <person name="Burton R.S."/>
        </authorList>
    </citation>
    <scope>NUCLEOTIDE SEQUENCE [LARGE SCALE GENOMIC DNA]</scope>
    <source>
        <strain evidence="4 5">San Diego</strain>
    </source>
</reference>
<dbReference type="AlphaFoldDB" id="A0A553NYW6"/>
<dbReference type="InterPro" id="IPR051487">
    <property type="entry name" value="Ser/Thr_Proteases_Immune/Dev"/>
</dbReference>
<dbReference type="PANTHER" id="PTHR24256">
    <property type="entry name" value="TRYPTASE-RELATED"/>
    <property type="match status" value="1"/>
</dbReference>